<keyword evidence="2" id="KW-0378">Hydrolase</keyword>
<evidence type="ECO:0000313" key="5">
    <source>
        <dbReference type="Proteomes" id="UP001428817"/>
    </source>
</evidence>
<dbReference type="PANTHER" id="PTHR43343">
    <property type="entry name" value="PEPTIDASE S12"/>
    <property type="match status" value="1"/>
</dbReference>
<dbReference type="RefSeq" id="WP_185058589.1">
    <property type="nucleotide sequence ID" value="NZ_BAABJP010000001.1"/>
</dbReference>
<keyword evidence="5" id="KW-1185">Reference proteome</keyword>
<reference evidence="5" key="1">
    <citation type="journal article" date="2019" name="Int. J. Syst. Evol. Microbiol.">
        <title>The Global Catalogue of Microorganisms (GCM) 10K type strain sequencing project: providing services to taxonomists for standard genome sequencing and annotation.</title>
        <authorList>
            <consortium name="The Broad Institute Genomics Platform"/>
            <consortium name="The Broad Institute Genome Sequencing Center for Infectious Disease"/>
            <person name="Wu L."/>
            <person name="Ma J."/>
        </authorList>
    </citation>
    <scope>NUCLEOTIDE SEQUENCE [LARGE SCALE GENOMIC DNA]</scope>
    <source>
        <strain evidence="5">JCM 18303</strain>
    </source>
</reference>
<dbReference type="SUPFAM" id="SSF50494">
    <property type="entry name" value="Trypsin-like serine proteases"/>
    <property type="match status" value="1"/>
</dbReference>
<dbReference type="Pfam" id="PF13365">
    <property type="entry name" value="Trypsin_2"/>
    <property type="match status" value="1"/>
</dbReference>
<comment type="caution">
    <text evidence="4">The sequence shown here is derived from an EMBL/GenBank/DDBJ whole genome shotgun (WGS) entry which is preliminary data.</text>
</comment>
<dbReference type="SMART" id="SM00228">
    <property type="entry name" value="PDZ"/>
    <property type="match status" value="1"/>
</dbReference>
<dbReference type="InterPro" id="IPR009003">
    <property type="entry name" value="Peptidase_S1_PA"/>
</dbReference>
<name>A0ABP9PEJ5_9PSEU</name>
<dbReference type="InterPro" id="IPR001940">
    <property type="entry name" value="Peptidase_S1C"/>
</dbReference>
<evidence type="ECO:0000259" key="3">
    <source>
        <dbReference type="PROSITE" id="PS50106"/>
    </source>
</evidence>
<sequence>MDELDAYSRTVTAVAAAVTPHVAAVRINRGRASGAGSAVVFTDDGLLLTNAHVVGTAERGEAAFADGTETEFDVVGGDPLSDLAVLRARGDTPKAATLGDADRLVVGQLVVAVGNPLGLAGSVTAGVVSALGRSLPTRSGRAARVVEDVIQTDAALNPGNSGGALANGRGEVVGINTAVAGVGLGLAVPVNSTTRRIVATLLADGRVRRGYLGLVGTPAPVPAAVAERYQRRKGLRLVEVVPGSPAARAGLRAGDLVLSVGRQPVTDAQGIQRQLFADSIGTALPVTVLRNGAMVDVIAVPSELAG</sequence>
<dbReference type="Gene3D" id="2.30.42.10">
    <property type="match status" value="1"/>
</dbReference>
<dbReference type="Pfam" id="PF13180">
    <property type="entry name" value="PDZ_2"/>
    <property type="match status" value="1"/>
</dbReference>
<organism evidence="4 5">
    <name type="scientific">Pseudonocardia eucalypti</name>
    <dbReference type="NCBI Taxonomy" id="648755"/>
    <lineage>
        <taxon>Bacteria</taxon>
        <taxon>Bacillati</taxon>
        <taxon>Actinomycetota</taxon>
        <taxon>Actinomycetes</taxon>
        <taxon>Pseudonocardiales</taxon>
        <taxon>Pseudonocardiaceae</taxon>
        <taxon>Pseudonocardia</taxon>
    </lineage>
</organism>
<dbReference type="SUPFAM" id="SSF50156">
    <property type="entry name" value="PDZ domain-like"/>
    <property type="match status" value="1"/>
</dbReference>
<proteinExistence type="predicted"/>
<dbReference type="PANTHER" id="PTHR43343:SF3">
    <property type="entry name" value="PROTEASE DO-LIKE 8, CHLOROPLASTIC"/>
    <property type="match status" value="1"/>
</dbReference>
<dbReference type="EMBL" id="BAABJP010000001">
    <property type="protein sequence ID" value="GAA5145366.1"/>
    <property type="molecule type" value="Genomic_DNA"/>
</dbReference>
<evidence type="ECO:0000313" key="4">
    <source>
        <dbReference type="EMBL" id="GAA5145366.1"/>
    </source>
</evidence>
<feature type="domain" description="PDZ" evidence="3">
    <location>
        <begin position="201"/>
        <end position="292"/>
    </location>
</feature>
<keyword evidence="1" id="KW-0645">Protease</keyword>
<protein>
    <submittedName>
        <fullName evidence="4">Trypsin-like peptidase domain-containing protein</fullName>
    </submittedName>
</protein>
<dbReference type="InterPro" id="IPR036034">
    <property type="entry name" value="PDZ_sf"/>
</dbReference>
<dbReference type="PROSITE" id="PS50106">
    <property type="entry name" value="PDZ"/>
    <property type="match status" value="1"/>
</dbReference>
<dbReference type="InterPro" id="IPR001478">
    <property type="entry name" value="PDZ"/>
</dbReference>
<evidence type="ECO:0000256" key="1">
    <source>
        <dbReference type="ARBA" id="ARBA00022670"/>
    </source>
</evidence>
<dbReference type="PRINTS" id="PR00834">
    <property type="entry name" value="PROTEASES2C"/>
</dbReference>
<dbReference type="Gene3D" id="2.40.10.120">
    <property type="match status" value="1"/>
</dbReference>
<dbReference type="Proteomes" id="UP001428817">
    <property type="component" value="Unassembled WGS sequence"/>
</dbReference>
<evidence type="ECO:0000256" key="2">
    <source>
        <dbReference type="ARBA" id="ARBA00022801"/>
    </source>
</evidence>
<gene>
    <name evidence="4" type="ORF">GCM10023321_03120</name>
</gene>
<dbReference type="InterPro" id="IPR051201">
    <property type="entry name" value="Chloro_Bact_Ser_Proteases"/>
</dbReference>
<accession>A0ABP9PEJ5</accession>